<accession>A0A8S1BRA1</accession>
<feature type="compositionally biased region" description="Basic and acidic residues" evidence="2">
    <location>
        <begin position="922"/>
        <end position="936"/>
    </location>
</feature>
<comment type="caution">
    <text evidence="3">The sequence shown here is derived from an EMBL/GenBank/DDBJ whole genome shotgun (WGS) entry which is preliminary data.</text>
</comment>
<dbReference type="OrthoDB" id="5917823at2759"/>
<dbReference type="AlphaFoldDB" id="A0A8S1BRA1"/>
<feature type="region of interest" description="Disordered" evidence="2">
    <location>
        <begin position="905"/>
        <end position="1010"/>
    </location>
</feature>
<feature type="coiled-coil region" evidence="1">
    <location>
        <begin position="866"/>
        <end position="893"/>
    </location>
</feature>
<dbReference type="Proteomes" id="UP000494165">
    <property type="component" value="Unassembled WGS sequence"/>
</dbReference>
<proteinExistence type="predicted"/>
<feature type="compositionally biased region" description="Acidic residues" evidence="2">
    <location>
        <begin position="542"/>
        <end position="551"/>
    </location>
</feature>
<evidence type="ECO:0000313" key="3">
    <source>
        <dbReference type="EMBL" id="CAB3362006.1"/>
    </source>
</evidence>
<feature type="compositionally biased region" description="Low complexity" evidence="2">
    <location>
        <begin position="1098"/>
        <end position="1121"/>
    </location>
</feature>
<keyword evidence="1" id="KW-0175">Coiled coil</keyword>
<evidence type="ECO:0000256" key="1">
    <source>
        <dbReference type="SAM" id="Coils"/>
    </source>
</evidence>
<feature type="region of interest" description="Disordered" evidence="2">
    <location>
        <begin position="491"/>
        <end position="606"/>
    </location>
</feature>
<feature type="compositionally biased region" description="Basic residues" evidence="2">
    <location>
        <begin position="378"/>
        <end position="387"/>
    </location>
</feature>
<feature type="compositionally biased region" description="Polar residues" evidence="2">
    <location>
        <begin position="214"/>
        <end position="225"/>
    </location>
</feature>
<feature type="compositionally biased region" description="Polar residues" evidence="2">
    <location>
        <begin position="1"/>
        <end position="10"/>
    </location>
</feature>
<feature type="compositionally biased region" description="Low complexity" evidence="2">
    <location>
        <begin position="995"/>
        <end position="1006"/>
    </location>
</feature>
<evidence type="ECO:0000256" key="2">
    <source>
        <dbReference type="SAM" id="MobiDB-lite"/>
    </source>
</evidence>
<feature type="compositionally biased region" description="Basic and acidic residues" evidence="2">
    <location>
        <begin position="962"/>
        <end position="977"/>
    </location>
</feature>
<reference evidence="3 4" key="1">
    <citation type="submission" date="2020-04" db="EMBL/GenBank/DDBJ databases">
        <authorList>
            <person name="Alioto T."/>
            <person name="Alioto T."/>
            <person name="Gomez Garrido J."/>
        </authorList>
    </citation>
    <scope>NUCLEOTIDE SEQUENCE [LARGE SCALE GENOMIC DNA]</scope>
</reference>
<feature type="region of interest" description="Disordered" evidence="2">
    <location>
        <begin position="115"/>
        <end position="143"/>
    </location>
</feature>
<feature type="region of interest" description="Disordered" evidence="2">
    <location>
        <begin position="265"/>
        <end position="354"/>
    </location>
</feature>
<keyword evidence="4" id="KW-1185">Reference proteome</keyword>
<sequence length="1163" mass="127850">MGNSHSAQHNLHQHHPHDPRNYRPYHHHGEIAYPPEDPRWSMHSFPRDMHRRGPPPHGPMRGSEMVPENKVLPKVLGPPPKLRSTNNGAILHQGGTISGRKLAQGQNVAPVKAYKAKVDRGSPNSRLSANRFGGSEPDLRAPSNFRAPPAPLMVVNHQKAAVRISANAAAAAANKKKYKAPPPPPKQDSESPSDTSGWEDTGSAAPKKTRLFKTRTQTSGNSPAPSNDARKPEESKPRAPINAVASAFLAKRSVSSPEFQQELVKAAQLKHKERQAKQHQAPEAQKAAPASQPQNKGSPTPTGPRHAPVGRESSNDHREVKENHRPSRARSPLVDQSAKKQPPVTAQPPKTFYFGMDVGGGVAAADEDEVDRFAARLRNPKLRRKRSSSGSGGSYTEDEIPNHDGDINLQLRPVLPKKTPDIPRFSPTAAWRQLLVGDLPDDPEDDPRGRRRNRSVSPILRETSGTAALLEERIVQCYSQRAPLLVRGSVATQEKSGDSGISGDASPGPGQNMLDSPDPAPAAPSRLRKHHSPVARQWTPEQDLDDSSSDDDQIKATARASQARRAISEERPAEVISKSERGRSSGRVTPPKFTRRSHMFSLSLPRPDQLQIAAQKGPDDIDSPLESPNENLATFHSLKKFKKTVSGALGSAFQMKYNSQQQLSLDENWYLSRSAPNSLDSTGDGPGWQKTPIQSDEGVCWNSPNESSSPEQFEEVEEVEEVIKLGKKPLSHIASGSHIMYLPEYDSRRCMMPRMKSKQLHAGQRSLSVDVLTQLNNQEKEGSARNNNSLLIIKNNMNERPQEMRELRPESPWEVPQQGNTQDEEEQALKAIKSKLSGKAGKKFTFQSTIRQIERRRVADRLSKEAEMREKQRRQEAEAMKRVEEEFQRKRAREKASLKEQLRLYSLQDSEGPQSLPVMALEEPRIVSRSKTRTEPEGQAATKVQKKSIYKQIAQSIQEEDQPGKHAKQAEPREYKDYIANPAKINSRFPSGERASPSPSSSSASSNTRRNVTHPAIICDIPKTSQAYLGPIFAESDLKIVPEAHNYRREFAKGAVNGGPSASSKVPRARLSPSPSPSPKEQQDGGASRGHSQYNGFTSLPPQQSPGSSSSSSTSKLSSSKVPALQPFSAAKTKGFRPIGFKAPSSSASPTANTKPKVMQAVN</sequence>
<feature type="region of interest" description="Disordered" evidence="2">
    <location>
        <begin position="1052"/>
        <end position="1163"/>
    </location>
</feature>
<feature type="compositionally biased region" description="Basic and acidic residues" evidence="2">
    <location>
        <begin position="313"/>
        <end position="325"/>
    </location>
</feature>
<name>A0A8S1BRA1_9INSE</name>
<feature type="region of interest" description="Disordered" evidence="2">
    <location>
        <begin position="1"/>
        <end position="62"/>
    </location>
</feature>
<feature type="compositionally biased region" description="Basic and acidic residues" evidence="2">
    <location>
        <begin position="228"/>
        <end position="237"/>
    </location>
</feature>
<protein>
    <submittedName>
        <fullName evidence="3">Uncharacterized protein</fullName>
    </submittedName>
</protein>
<feature type="region of interest" description="Disordered" evidence="2">
    <location>
        <begin position="676"/>
        <end position="695"/>
    </location>
</feature>
<gene>
    <name evidence="3" type="ORF">CLODIP_2_CD01744</name>
</gene>
<feature type="compositionally biased region" description="Basic and acidic residues" evidence="2">
    <location>
        <begin position="566"/>
        <end position="583"/>
    </location>
</feature>
<feature type="region of interest" description="Disordered" evidence="2">
    <location>
        <begin position="173"/>
        <end position="242"/>
    </location>
</feature>
<feature type="region of interest" description="Disordered" evidence="2">
    <location>
        <begin position="375"/>
        <end position="465"/>
    </location>
</feature>
<organism evidence="3 4">
    <name type="scientific">Cloeon dipterum</name>
    <dbReference type="NCBI Taxonomy" id="197152"/>
    <lineage>
        <taxon>Eukaryota</taxon>
        <taxon>Metazoa</taxon>
        <taxon>Ecdysozoa</taxon>
        <taxon>Arthropoda</taxon>
        <taxon>Hexapoda</taxon>
        <taxon>Insecta</taxon>
        <taxon>Pterygota</taxon>
        <taxon>Palaeoptera</taxon>
        <taxon>Ephemeroptera</taxon>
        <taxon>Pisciforma</taxon>
        <taxon>Baetidae</taxon>
        <taxon>Cloeon</taxon>
    </lineage>
</organism>
<dbReference type="EMBL" id="CADEPI010000007">
    <property type="protein sequence ID" value="CAB3362006.1"/>
    <property type="molecule type" value="Genomic_DNA"/>
</dbReference>
<feature type="compositionally biased region" description="Polar residues" evidence="2">
    <location>
        <begin position="291"/>
        <end position="300"/>
    </location>
</feature>
<evidence type="ECO:0000313" key="4">
    <source>
        <dbReference type="Proteomes" id="UP000494165"/>
    </source>
</evidence>
<feature type="compositionally biased region" description="Basic and acidic residues" evidence="2">
    <location>
        <begin position="36"/>
        <end position="48"/>
    </location>
</feature>